<evidence type="ECO:0000256" key="5">
    <source>
        <dbReference type="ARBA" id="ARBA00022989"/>
    </source>
</evidence>
<dbReference type="PANTHER" id="PTHR13285:SF18">
    <property type="entry name" value="PROTEIN-CYSTEINE N-PALMITOYLTRANSFERASE RASP"/>
    <property type="match status" value="1"/>
</dbReference>
<feature type="transmembrane region" description="Helical" evidence="7">
    <location>
        <begin position="280"/>
        <end position="301"/>
    </location>
</feature>
<evidence type="ECO:0000256" key="3">
    <source>
        <dbReference type="ARBA" id="ARBA00022475"/>
    </source>
</evidence>
<dbReference type="InterPro" id="IPR004299">
    <property type="entry name" value="MBOAT_fam"/>
</dbReference>
<evidence type="ECO:0008006" key="9">
    <source>
        <dbReference type="Google" id="ProtNLM"/>
    </source>
</evidence>
<comment type="subcellular location">
    <subcellularLocation>
        <location evidence="1">Cell membrane</location>
        <topology evidence="1">Multi-pass membrane protein</topology>
    </subcellularLocation>
</comment>
<accession>A0A5J4QLR5</accession>
<gene>
    <name evidence="8" type="ORF">EZS27_028502</name>
</gene>
<keyword evidence="5 7" id="KW-1133">Transmembrane helix</keyword>
<keyword evidence="3" id="KW-1003">Cell membrane</keyword>
<dbReference type="EMBL" id="SNRY01003184">
    <property type="protein sequence ID" value="KAA6321898.1"/>
    <property type="molecule type" value="Genomic_DNA"/>
</dbReference>
<evidence type="ECO:0000256" key="2">
    <source>
        <dbReference type="ARBA" id="ARBA00010323"/>
    </source>
</evidence>
<dbReference type="PIRSF" id="PIRSF016636">
    <property type="entry name" value="AlgI_DltB"/>
    <property type="match status" value="1"/>
</dbReference>
<evidence type="ECO:0000256" key="4">
    <source>
        <dbReference type="ARBA" id="ARBA00022692"/>
    </source>
</evidence>
<dbReference type="GO" id="GO:0042121">
    <property type="term" value="P:alginic acid biosynthetic process"/>
    <property type="evidence" value="ECO:0007669"/>
    <property type="project" value="InterPro"/>
</dbReference>
<keyword evidence="4 7" id="KW-0812">Transmembrane</keyword>
<reference evidence="8" key="1">
    <citation type="submission" date="2019-03" db="EMBL/GenBank/DDBJ databases">
        <title>Single cell metagenomics reveals metabolic interactions within the superorganism composed of flagellate Streblomastix strix and complex community of Bacteroidetes bacteria on its surface.</title>
        <authorList>
            <person name="Treitli S.C."/>
            <person name="Kolisko M."/>
            <person name="Husnik F."/>
            <person name="Keeling P."/>
            <person name="Hampl V."/>
        </authorList>
    </citation>
    <scope>NUCLEOTIDE SEQUENCE</scope>
    <source>
        <strain evidence="8">STM</strain>
    </source>
</reference>
<keyword evidence="6 7" id="KW-0472">Membrane</keyword>
<dbReference type="InterPro" id="IPR024194">
    <property type="entry name" value="Ac/AlaTfrase_AlgI/DltB"/>
</dbReference>
<dbReference type="GO" id="GO:0005886">
    <property type="term" value="C:plasma membrane"/>
    <property type="evidence" value="ECO:0007669"/>
    <property type="project" value="UniProtKB-SubCell"/>
</dbReference>
<dbReference type="InterPro" id="IPR028362">
    <property type="entry name" value="AlgI"/>
</dbReference>
<dbReference type="GO" id="GO:0016746">
    <property type="term" value="F:acyltransferase activity"/>
    <property type="evidence" value="ECO:0007669"/>
    <property type="project" value="InterPro"/>
</dbReference>
<evidence type="ECO:0000256" key="1">
    <source>
        <dbReference type="ARBA" id="ARBA00004651"/>
    </source>
</evidence>
<feature type="transmembrane region" description="Helical" evidence="7">
    <location>
        <begin position="198"/>
        <end position="215"/>
    </location>
</feature>
<dbReference type="PIRSF" id="PIRSF500217">
    <property type="entry name" value="AlgI"/>
    <property type="match status" value="1"/>
</dbReference>
<proteinExistence type="inferred from homology"/>
<dbReference type="InterPro" id="IPR051085">
    <property type="entry name" value="MB_O-acyltransferase"/>
</dbReference>
<comment type="similarity">
    <text evidence="2">Belongs to the membrane-bound acyltransferase family.</text>
</comment>
<protein>
    <recommendedName>
        <fullName evidence="9">Peptidoglycan O-acetyltransferase</fullName>
    </recommendedName>
</protein>
<dbReference type="AlphaFoldDB" id="A0A5J4QLR5"/>
<dbReference type="PANTHER" id="PTHR13285">
    <property type="entry name" value="ACYLTRANSFERASE"/>
    <property type="match status" value="1"/>
</dbReference>
<name>A0A5J4QLR5_9ZZZZ</name>
<organism evidence="8">
    <name type="scientific">termite gut metagenome</name>
    <dbReference type="NCBI Taxonomy" id="433724"/>
    <lineage>
        <taxon>unclassified sequences</taxon>
        <taxon>metagenomes</taxon>
        <taxon>organismal metagenomes</taxon>
    </lineage>
</organism>
<evidence type="ECO:0000256" key="6">
    <source>
        <dbReference type="ARBA" id="ARBA00023136"/>
    </source>
</evidence>
<dbReference type="Pfam" id="PF03062">
    <property type="entry name" value="MBOAT"/>
    <property type="match status" value="1"/>
</dbReference>
<sequence length="303" mass="35756">ATNLLPQFQRERTFDYAKAVDGMRQMLWGFFKKMVVADNCAMAVNSIWTSYQGESGSQLLLVAVLFTFQIYGDFSGYSDIAIGCARLFGIELKRNFNFPYFSRDIAEFWRRWHISLTTWFRDYIYIPLGGSRVGKWKSFRNTMVIFLVSGFWYGANWTFVMWGAYHALLFLPLLLFGKNRKYKNTVAAGRLLPSFKEIVQMLLTFLLIVIGWVIFRAENIAQTWDYLCRMFSPSLFTLPDRGRSSIVYIIILLTVEWFQRDKQHALQIDKIHHKYIRWSIYYILAIIILSLTGQQTDFIYFQF</sequence>
<evidence type="ECO:0000313" key="8">
    <source>
        <dbReference type="EMBL" id="KAA6321898.1"/>
    </source>
</evidence>
<feature type="non-terminal residue" evidence="8">
    <location>
        <position position="1"/>
    </location>
</feature>
<comment type="caution">
    <text evidence="8">The sequence shown here is derived from an EMBL/GenBank/DDBJ whole genome shotgun (WGS) entry which is preliminary data.</text>
</comment>
<evidence type="ECO:0000256" key="7">
    <source>
        <dbReference type="SAM" id="Phobius"/>
    </source>
</evidence>